<dbReference type="GO" id="GO:0005886">
    <property type="term" value="C:plasma membrane"/>
    <property type="evidence" value="ECO:0007669"/>
    <property type="project" value="UniProtKB-SubCell"/>
</dbReference>
<organism evidence="7">
    <name type="scientific">Yersinia similis</name>
    <dbReference type="NCBI Taxonomy" id="367190"/>
    <lineage>
        <taxon>Bacteria</taxon>
        <taxon>Pseudomonadati</taxon>
        <taxon>Pseudomonadota</taxon>
        <taxon>Gammaproteobacteria</taxon>
        <taxon>Enterobacterales</taxon>
        <taxon>Yersiniaceae</taxon>
        <taxon>Yersinia</taxon>
    </lineage>
</organism>
<feature type="transmembrane region" description="Helical" evidence="6">
    <location>
        <begin position="107"/>
        <end position="126"/>
    </location>
</feature>
<name>S0F3K6_9GAMM</name>
<feature type="transmembrane region" description="Helical" evidence="6">
    <location>
        <begin position="78"/>
        <end position="101"/>
    </location>
</feature>
<feature type="transmembrane region" description="Helical" evidence="6">
    <location>
        <begin position="38"/>
        <end position="57"/>
    </location>
</feature>
<evidence type="ECO:0000256" key="3">
    <source>
        <dbReference type="ARBA" id="ARBA00022692"/>
    </source>
</evidence>
<reference evidence="7" key="2">
    <citation type="submission" date="2013-06" db="EMBL/GenBank/DDBJ databases">
        <authorList>
            <person name="Skurnik M."/>
        </authorList>
    </citation>
    <scope>NUCLEOTIDE SEQUENCE</scope>
    <source>
        <strain evidence="7">R708</strain>
    </source>
</reference>
<evidence type="ECO:0000256" key="1">
    <source>
        <dbReference type="ARBA" id="ARBA00004651"/>
    </source>
</evidence>
<sequence>MSNIRKNILKIISGTFISQILLFAIIPVLSRVFEPEVLGAYAIFTTFYGILAGVSTLRYELAIPSPKMDRKAWGMTALTIYSAILFSLLVLISIMLMRFVFNIVFPPYFLFIPLGMFILSFQVICQQWSARRRSYTRYSIALFINTTSNVVLVLILIYLGYKSAEVLILGLLLGLAVSTIYLLSDRKFKFHIFLKYMLVFSNFRYLFISIRKNIEYPKYMVPTFLLTSAATSAPLLIIGLFKSHTDVGFFSIASRFLIVPGIIIGSALSEAIRAEMFNRFHQKKLIYPIVSRVLLWGGMVCFLFILLMILVGDKILIFVLGDKFSPAANIVIPLSLATSFALLMQPLQPLFIVLNRQKLNFIVQIMIGIFPNLALLAFTITGFELNKITWAYSLLYSLVATIIILILRGIAKKHDHKAKGEISGQ</sequence>
<feature type="transmembrane region" description="Helical" evidence="6">
    <location>
        <begin position="330"/>
        <end position="354"/>
    </location>
</feature>
<feature type="transmembrane region" description="Helical" evidence="6">
    <location>
        <begin position="289"/>
        <end position="310"/>
    </location>
</feature>
<proteinExistence type="predicted"/>
<keyword evidence="5 6" id="KW-0472">Membrane</keyword>
<evidence type="ECO:0000256" key="4">
    <source>
        <dbReference type="ARBA" id="ARBA00022989"/>
    </source>
</evidence>
<evidence type="ECO:0000256" key="2">
    <source>
        <dbReference type="ARBA" id="ARBA00022475"/>
    </source>
</evidence>
<feature type="transmembrane region" description="Helical" evidence="6">
    <location>
        <begin position="247"/>
        <end position="268"/>
    </location>
</feature>
<dbReference type="EMBL" id="AJ539157">
    <property type="protein sequence ID" value="CDF66395.1"/>
    <property type="molecule type" value="Genomic_DNA"/>
</dbReference>
<protein>
    <submittedName>
        <fullName evidence="7">Flippase</fullName>
    </submittedName>
</protein>
<reference evidence="7" key="1">
    <citation type="journal article" date="2003" name="J. Clin. Microbiol.">
        <title>Use of O-antigen gene cluster-specific PCRs for the identification and O-genotyping of Yersinia pseudotuberculosis and Yersinia pestis.</title>
        <authorList>
            <person name="Bogdanovich T."/>
            <person name="Carniel E."/>
            <person name="Fukushima H."/>
            <person name="Skurnik M."/>
        </authorList>
    </citation>
    <scope>NUCLEOTIDE SEQUENCE</scope>
    <source>
        <strain evidence="7">R708</strain>
    </source>
</reference>
<feature type="transmembrane region" description="Helical" evidence="6">
    <location>
        <begin position="219"/>
        <end position="241"/>
    </location>
</feature>
<dbReference type="Pfam" id="PF13440">
    <property type="entry name" value="Polysacc_synt_3"/>
    <property type="match status" value="1"/>
</dbReference>
<evidence type="ECO:0000313" key="7">
    <source>
        <dbReference type="EMBL" id="CDF66395.1"/>
    </source>
</evidence>
<dbReference type="InterPro" id="IPR050833">
    <property type="entry name" value="Poly_Biosynth_Transport"/>
</dbReference>
<feature type="transmembrane region" description="Helical" evidence="6">
    <location>
        <begin position="7"/>
        <end position="26"/>
    </location>
</feature>
<accession>S0F3K6</accession>
<keyword evidence="2" id="KW-1003">Cell membrane</keyword>
<dbReference type="PANTHER" id="PTHR30250:SF11">
    <property type="entry name" value="O-ANTIGEN TRANSPORTER-RELATED"/>
    <property type="match status" value="1"/>
</dbReference>
<evidence type="ECO:0000256" key="6">
    <source>
        <dbReference type="SAM" id="Phobius"/>
    </source>
</evidence>
<dbReference type="PANTHER" id="PTHR30250">
    <property type="entry name" value="PST FAMILY PREDICTED COLANIC ACID TRANSPORTER"/>
    <property type="match status" value="1"/>
</dbReference>
<comment type="subcellular location">
    <subcellularLocation>
        <location evidence="1">Cell membrane</location>
        <topology evidence="1">Multi-pass membrane protein</topology>
    </subcellularLocation>
</comment>
<evidence type="ECO:0000256" key="5">
    <source>
        <dbReference type="ARBA" id="ARBA00023136"/>
    </source>
</evidence>
<keyword evidence="4 6" id="KW-1133">Transmembrane helix</keyword>
<feature type="transmembrane region" description="Helical" evidence="6">
    <location>
        <begin position="138"/>
        <end position="160"/>
    </location>
</feature>
<dbReference type="AlphaFoldDB" id="S0F3K6"/>
<keyword evidence="3 6" id="KW-0812">Transmembrane</keyword>
<feature type="transmembrane region" description="Helical" evidence="6">
    <location>
        <begin position="166"/>
        <end position="184"/>
    </location>
</feature>
<feature type="transmembrane region" description="Helical" evidence="6">
    <location>
        <begin position="389"/>
        <end position="407"/>
    </location>
</feature>
<feature type="transmembrane region" description="Helical" evidence="6">
    <location>
        <begin position="361"/>
        <end position="383"/>
    </location>
</feature>
<gene>
    <name evidence="7" type="primary">wzx</name>
</gene>